<protein>
    <submittedName>
        <fullName evidence="3">Uncharacterized protein</fullName>
    </submittedName>
</protein>
<gene>
    <name evidence="3" type="ORF">IF188_05600</name>
</gene>
<proteinExistence type="predicted"/>
<keyword evidence="2" id="KW-0812">Transmembrane</keyword>
<evidence type="ECO:0000313" key="4">
    <source>
        <dbReference type="Proteomes" id="UP000598426"/>
    </source>
</evidence>
<accession>A0ABR8NKG9</accession>
<evidence type="ECO:0000256" key="1">
    <source>
        <dbReference type="SAM" id="MobiDB-lite"/>
    </source>
</evidence>
<reference evidence="3 4" key="1">
    <citation type="submission" date="2020-09" db="EMBL/GenBank/DDBJ databases">
        <title>Isolation and identification of active actinomycetes.</title>
        <authorList>
            <person name="Li X."/>
        </authorList>
    </citation>
    <scope>NUCLEOTIDE SEQUENCE [LARGE SCALE GENOMIC DNA]</scope>
    <source>
        <strain evidence="3 4">NEAU-LLC</strain>
    </source>
</reference>
<sequence length="277" mass="29662">MNGLERIRRFSLVTWIFGSIVVAVIAFIVFPQVAVNPRTGEIEVGGDAYNDGPRPWEVADPQEYTVVDGELHGTRAGGFLRLPAGSPLIQLTGGSDVEQADWVDVYQQLGTQTDTEAGDWDYPGYLGALYPDAEVLVLASTDADGLLWFGQSEADWTVKVTEPEVTPMDTTSASGTGNAVLMYEGDALSGRFQHTGTGVFLVGAVTVGDWERLVNEVDEVDERVSWDPTDRVVFQVEADTGDGSWTITLDTPAGTASEPSATPTGDPPTHATPEPTP</sequence>
<feature type="region of interest" description="Disordered" evidence="1">
    <location>
        <begin position="243"/>
        <end position="277"/>
    </location>
</feature>
<keyword evidence="2" id="KW-1133">Transmembrane helix</keyword>
<dbReference type="RefSeq" id="WP_191170812.1">
    <property type="nucleotide sequence ID" value="NZ_JACXZS010000003.1"/>
</dbReference>
<dbReference type="Proteomes" id="UP000598426">
    <property type="component" value="Unassembled WGS sequence"/>
</dbReference>
<keyword evidence="4" id="KW-1185">Reference proteome</keyword>
<evidence type="ECO:0000256" key="2">
    <source>
        <dbReference type="SAM" id="Phobius"/>
    </source>
</evidence>
<evidence type="ECO:0000313" key="3">
    <source>
        <dbReference type="EMBL" id="MBD3941172.1"/>
    </source>
</evidence>
<name>A0ABR8NKG9_9MICO</name>
<feature type="transmembrane region" description="Helical" evidence="2">
    <location>
        <begin position="12"/>
        <end position="30"/>
    </location>
</feature>
<organism evidence="3 4">
    <name type="scientific">Microbacterium helvum</name>
    <dbReference type="NCBI Taxonomy" id="2773713"/>
    <lineage>
        <taxon>Bacteria</taxon>
        <taxon>Bacillati</taxon>
        <taxon>Actinomycetota</taxon>
        <taxon>Actinomycetes</taxon>
        <taxon>Micrococcales</taxon>
        <taxon>Microbacteriaceae</taxon>
        <taxon>Microbacterium</taxon>
    </lineage>
</organism>
<keyword evidence="2" id="KW-0472">Membrane</keyword>
<comment type="caution">
    <text evidence="3">The sequence shown here is derived from an EMBL/GenBank/DDBJ whole genome shotgun (WGS) entry which is preliminary data.</text>
</comment>
<dbReference type="EMBL" id="JACXZS010000003">
    <property type="protein sequence ID" value="MBD3941172.1"/>
    <property type="molecule type" value="Genomic_DNA"/>
</dbReference>